<reference evidence="1" key="1">
    <citation type="submission" date="2021-08" db="EMBL/GenBank/DDBJ databases">
        <title>Global Aspergillus fumigatus from environmental and clinical sources.</title>
        <authorList>
            <person name="Barber A."/>
            <person name="Sae-Ong T."/>
        </authorList>
    </citation>
    <scope>NUCLEOTIDE SEQUENCE</scope>
    <source>
        <strain evidence="1">NRZ-2016-071</strain>
    </source>
</reference>
<dbReference type="Proteomes" id="UP000813423">
    <property type="component" value="Unassembled WGS sequence"/>
</dbReference>
<dbReference type="InterPro" id="IPR052050">
    <property type="entry name" value="SecEffector_AnkRepeat"/>
</dbReference>
<comment type="caution">
    <text evidence="1">The sequence shown here is derived from an EMBL/GenBank/DDBJ whole genome shotgun (WGS) entry which is preliminary data.</text>
</comment>
<dbReference type="SUPFAM" id="SSF48403">
    <property type="entry name" value="Ankyrin repeat"/>
    <property type="match status" value="1"/>
</dbReference>
<organism evidence="1 2">
    <name type="scientific">Aspergillus fumigatus</name>
    <name type="common">Neosartorya fumigata</name>
    <dbReference type="NCBI Taxonomy" id="746128"/>
    <lineage>
        <taxon>Eukaryota</taxon>
        <taxon>Fungi</taxon>
        <taxon>Dikarya</taxon>
        <taxon>Ascomycota</taxon>
        <taxon>Pezizomycotina</taxon>
        <taxon>Eurotiomycetes</taxon>
        <taxon>Eurotiomycetidae</taxon>
        <taxon>Eurotiales</taxon>
        <taxon>Aspergillaceae</taxon>
        <taxon>Aspergillus</taxon>
        <taxon>Aspergillus subgen. Fumigati</taxon>
    </lineage>
</organism>
<dbReference type="Gene3D" id="1.25.40.20">
    <property type="entry name" value="Ankyrin repeat-containing domain"/>
    <property type="match status" value="1"/>
</dbReference>
<dbReference type="EMBL" id="JAIBSC010000362">
    <property type="protein sequence ID" value="KAH1891471.1"/>
    <property type="molecule type" value="Genomic_DNA"/>
</dbReference>
<dbReference type="Pfam" id="PF12796">
    <property type="entry name" value="Ank_2"/>
    <property type="match status" value="1"/>
</dbReference>
<evidence type="ECO:0000313" key="1">
    <source>
        <dbReference type="EMBL" id="KAH1891471.1"/>
    </source>
</evidence>
<name>A0A9P8N9K8_ASPFM</name>
<dbReference type="PANTHER" id="PTHR46586">
    <property type="entry name" value="ANKYRIN REPEAT-CONTAINING PROTEIN"/>
    <property type="match status" value="1"/>
</dbReference>
<sequence>MAGISKLPEELRLEILDWLIADQDALFSLYNTSLTFRSYVVSHLLKRAPSLLISWAAMNGDFNSLQEVVNQYPEATINGSGEKLSGLCPPHALVIAARKGHAKVVEVILTMETTHKAKEALIKAAKGGHTDVVSVMLENFLGHRSSGFHDALSEAIKRGHLEVKKVFREYG</sequence>
<protein>
    <recommendedName>
        <fullName evidence="3">Ankyrin repeat-containing protein</fullName>
    </recommendedName>
</protein>
<dbReference type="AlphaFoldDB" id="A0A9P8N9K8"/>
<accession>A0A9P8N9K8</accession>
<proteinExistence type="predicted"/>
<evidence type="ECO:0000313" key="2">
    <source>
        <dbReference type="Proteomes" id="UP000813423"/>
    </source>
</evidence>
<dbReference type="InterPro" id="IPR036770">
    <property type="entry name" value="Ankyrin_rpt-contain_sf"/>
</dbReference>
<dbReference type="PANTHER" id="PTHR46586:SF3">
    <property type="entry name" value="ANKYRIN REPEAT-CONTAINING PROTEIN"/>
    <property type="match status" value="1"/>
</dbReference>
<dbReference type="InterPro" id="IPR002110">
    <property type="entry name" value="Ankyrin_rpt"/>
</dbReference>
<gene>
    <name evidence="1" type="ORF">KXV57_005422</name>
</gene>
<evidence type="ECO:0008006" key="3">
    <source>
        <dbReference type="Google" id="ProtNLM"/>
    </source>
</evidence>